<dbReference type="Pfam" id="PF14246">
    <property type="entry name" value="TetR_C_7"/>
    <property type="match status" value="1"/>
</dbReference>
<evidence type="ECO:0000256" key="1">
    <source>
        <dbReference type="ARBA" id="ARBA00023015"/>
    </source>
</evidence>
<dbReference type="PANTHER" id="PTHR30055:SF234">
    <property type="entry name" value="HTH-TYPE TRANSCRIPTIONAL REGULATOR BETI"/>
    <property type="match status" value="1"/>
</dbReference>
<dbReference type="InterPro" id="IPR001647">
    <property type="entry name" value="HTH_TetR"/>
</dbReference>
<sequence length="216" mass="23743">MTVTYGSLMKKEARTIRQDKRKRQILGATLRLIRRHGTGISTAQIAAEAKCSKETLYAWFNDRDGIMRALVEEQARSMGLALNKTYASVEGSGFRTRLRAYCLALIDILTGEAVLAVNRVAMADACHQKNDLGALAIADWQAQVAAPLVALLKEGAAQGDVTFDDADEAFDILIGLLIGDRQRRLLLGEASRPDAAQMEQIVDTALTRWLRLCAPR</sequence>
<evidence type="ECO:0000259" key="5">
    <source>
        <dbReference type="PROSITE" id="PS50977"/>
    </source>
</evidence>
<dbReference type="SUPFAM" id="SSF46689">
    <property type="entry name" value="Homeodomain-like"/>
    <property type="match status" value="1"/>
</dbReference>
<evidence type="ECO:0000256" key="3">
    <source>
        <dbReference type="ARBA" id="ARBA00023163"/>
    </source>
</evidence>
<keyword evidence="3" id="KW-0804">Transcription</keyword>
<dbReference type="PROSITE" id="PS50977">
    <property type="entry name" value="HTH_TETR_2"/>
    <property type="match status" value="1"/>
</dbReference>
<evidence type="ECO:0000256" key="4">
    <source>
        <dbReference type="PROSITE-ProRule" id="PRU00335"/>
    </source>
</evidence>
<feature type="DNA-binding region" description="H-T-H motif" evidence="4">
    <location>
        <begin position="41"/>
        <end position="60"/>
    </location>
</feature>
<dbReference type="Proteomes" id="UP001597101">
    <property type="component" value="Unassembled WGS sequence"/>
</dbReference>
<evidence type="ECO:0000313" key="6">
    <source>
        <dbReference type="EMBL" id="MFD0917669.1"/>
    </source>
</evidence>
<evidence type="ECO:0000256" key="2">
    <source>
        <dbReference type="ARBA" id="ARBA00023125"/>
    </source>
</evidence>
<keyword evidence="1" id="KW-0805">Transcription regulation</keyword>
<protein>
    <submittedName>
        <fullName evidence="6">TetR/AcrR family transcriptional regulator</fullName>
    </submittedName>
</protein>
<dbReference type="InterPro" id="IPR009057">
    <property type="entry name" value="Homeodomain-like_sf"/>
</dbReference>
<dbReference type="EMBL" id="JBHTJV010000025">
    <property type="protein sequence ID" value="MFD0917669.1"/>
    <property type="molecule type" value="Genomic_DNA"/>
</dbReference>
<dbReference type="InterPro" id="IPR050109">
    <property type="entry name" value="HTH-type_TetR-like_transc_reg"/>
</dbReference>
<keyword evidence="7" id="KW-1185">Reference proteome</keyword>
<dbReference type="Gene3D" id="1.10.10.60">
    <property type="entry name" value="Homeodomain-like"/>
    <property type="match status" value="1"/>
</dbReference>
<dbReference type="Pfam" id="PF00440">
    <property type="entry name" value="TetR_N"/>
    <property type="match status" value="1"/>
</dbReference>
<evidence type="ECO:0000313" key="7">
    <source>
        <dbReference type="Proteomes" id="UP001597101"/>
    </source>
</evidence>
<reference evidence="7" key="1">
    <citation type="journal article" date="2019" name="Int. J. Syst. Evol. Microbiol.">
        <title>The Global Catalogue of Microorganisms (GCM) 10K type strain sequencing project: providing services to taxonomists for standard genome sequencing and annotation.</title>
        <authorList>
            <consortium name="The Broad Institute Genomics Platform"/>
            <consortium name="The Broad Institute Genome Sequencing Center for Infectious Disease"/>
            <person name="Wu L."/>
            <person name="Ma J."/>
        </authorList>
    </citation>
    <scope>NUCLEOTIDE SEQUENCE [LARGE SCALE GENOMIC DNA]</scope>
    <source>
        <strain evidence="7">CCUG 60023</strain>
    </source>
</reference>
<comment type="caution">
    <text evidence="6">The sequence shown here is derived from an EMBL/GenBank/DDBJ whole genome shotgun (WGS) entry which is preliminary data.</text>
</comment>
<dbReference type="InterPro" id="IPR039536">
    <property type="entry name" value="TetR_C_Proteobacteria"/>
</dbReference>
<dbReference type="InterPro" id="IPR036271">
    <property type="entry name" value="Tet_transcr_reg_TetR-rel_C_sf"/>
</dbReference>
<dbReference type="SUPFAM" id="SSF48498">
    <property type="entry name" value="Tetracyclin repressor-like, C-terminal domain"/>
    <property type="match status" value="1"/>
</dbReference>
<organism evidence="6 7">
    <name type="scientific">Pseudahrensia aquimaris</name>
    <dbReference type="NCBI Taxonomy" id="744461"/>
    <lineage>
        <taxon>Bacteria</taxon>
        <taxon>Pseudomonadati</taxon>
        <taxon>Pseudomonadota</taxon>
        <taxon>Alphaproteobacteria</taxon>
        <taxon>Hyphomicrobiales</taxon>
        <taxon>Ahrensiaceae</taxon>
        <taxon>Pseudahrensia</taxon>
    </lineage>
</organism>
<proteinExistence type="predicted"/>
<dbReference type="PANTHER" id="PTHR30055">
    <property type="entry name" value="HTH-TYPE TRANSCRIPTIONAL REGULATOR RUTR"/>
    <property type="match status" value="1"/>
</dbReference>
<name>A0ABW3FLE6_9HYPH</name>
<keyword evidence="2 4" id="KW-0238">DNA-binding</keyword>
<accession>A0ABW3FLE6</accession>
<dbReference type="RefSeq" id="WP_377213524.1">
    <property type="nucleotide sequence ID" value="NZ_JBHTJV010000025.1"/>
</dbReference>
<dbReference type="Gene3D" id="1.10.357.10">
    <property type="entry name" value="Tetracycline Repressor, domain 2"/>
    <property type="match status" value="1"/>
</dbReference>
<feature type="domain" description="HTH tetR-type" evidence="5">
    <location>
        <begin position="19"/>
        <end position="78"/>
    </location>
</feature>
<gene>
    <name evidence="6" type="ORF">ACFQ14_14800</name>
</gene>